<dbReference type="PANTHER" id="PTHR32432:SF4">
    <property type="entry name" value="CELL DIVISION PROTEIN FTSA"/>
    <property type="match status" value="1"/>
</dbReference>
<dbReference type="PIRSF" id="PIRSF003101">
    <property type="entry name" value="FtsA"/>
    <property type="match status" value="1"/>
</dbReference>
<dbReference type="Pfam" id="PF02491">
    <property type="entry name" value="SHS2_FTSA"/>
    <property type="match status" value="1"/>
</dbReference>
<keyword evidence="2 5" id="KW-0132">Cell division</keyword>
<dbReference type="OrthoDB" id="5288225at2"/>
<evidence type="ECO:0000256" key="5">
    <source>
        <dbReference type="HAMAP-Rule" id="MF_02033"/>
    </source>
</evidence>
<evidence type="ECO:0000256" key="3">
    <source>
        <dbReference type="ARBA" id="ARBA00023136"/>
    </source>
</evidence>
<organism evidence="8 9">
    <name type="scientific">Pseudobdellovibrio exovorus JSS</name>
    <dbReference type="NCBI Taxonomy" id="1184267"/>
    <lineage>
        <taxon>Bacteria</taxon>
        <taxon>Pseudomonadati</taxon>
        <taxon>Bdellovibrionota</taxon>
        <taxon>Bdellovibrionia</taxon>
        <taxon>Bdellovibrionales</taxon>
        <taxon>Pseudobdellovibrionaceae</taxon>
        <taxon>Pseudobdellovibrio</taxon>
    </lineage>
</organism>
<dbReference type="STRING" id="1184267.A11Q_2008"/>
<proteinExistence type="inferred from homology"/>
<dbReference type="CDD" id="cd24048">
    <property type="entry name" value="ASKHA_NBD_FtsA"/>
    <property type="match status" value="1"/>
</dbReference>
<dbReference type="eggNOG" id="COG0849">
    <property type="taxonomic scope" value="Bacteria"/>
</dbReference>
<dbReference type="Pfam" id="PF14450">
    <property type="entry name" value="FtsA"/>
    <property type="match status" value="1"/>
</dbReference>
<dbReference type="InterPro" id="IPR020823">
    <property type="entry name" value="Cell_div_FtsA"/>
</dbReference>
<dbReference type="SMART" id="SM00842">
    <property type="entry name" value="FtsA"/>
    <property type="match status" value="1"/>
</dbReference>
<comment type="function">
    <text evidence="5 6">Cell division protein that is involved in the assembly of the Z ring. May serve as a membrane anchor for the Z ring.</text>
</comment>
<evidence type="ECO:0000313" key="9">
    <source>
        <dbReference type="Proteomes" id="UP000012040"/>
    </source>
</evidence>
<keyword evidence="4 5" id="KW-0131">Cell cycle</keyword>
<keyword evidence="3 5" id="KW-0472">Membrane</keyword>
<comment type="subunit">
    <text evidence="5">Self-interacts. Interacts with FtsZ.</text>
</comment>
<evidence type="ECO:0000256" key="4">
    <source>
        <dbReference type="ARBA" id="ARBA00023306"/>
    </source>
</evidence>
<dbReference type="HOGENOM" id="CLU_037850_3_2_7"/>
<dbReference type="AlphaFoldDB" id="M4VSN6"/>
<reference evidence="8 9" key="1">
    <citation type="journal article" date="2013" name="ISME J.">
        <title>By their genes ye shall know them: genomic signatures of predatory bacteria.</title>
        <authorList>
            <person name="Pasternak Z."/>
            <person name="Pietrokovski S."/>
            <person name="Rotem O."/>
            <person name="Gophna U."/>
            <person name="Lurie-Weinberger M.N."/>
            <person name="Jurkevitch E."/>
        </authorList>
    </citation>
    <scope>NUCLEOTIDE SEQUENCE [LARGE SCALE GENOMIC DNA]</scope>
    <source>
        <strain evidence="8 9">JSS</strain>
    </source>
</reference>
<dbReference type="KEGG" id="bex:A11Q_2008"/>
<dbReference type="Gene3D" id="3.30.1490.110">
    <property type="match status" value="1"/>
</dbReference>
<gene>
    <name evidence="5" type="primary">ftsA</name>
    <name evidence="8" type="ORF">A11Q_2008</name>
</gene>
<dbReference type="GO" id="GO:0043093">
    <property type="term" value="P:FtsZ-dependent cytokinesis"/>
    <property type="evidence" value="ECO:0007669"/>
    <property type="project" value="UniProtKB-UniRule"/>
</dbReference>
<keyword evidence="9" id="KW-1185">Reference proteome</keyword>
<dbReference type="HAMAP" id="MF_02033">
    <property type="entry name" value="FtsA"/>
    <property type="match status" value="1"/>
</dbReference>
<comment type="subcellular location">
    <subcellularLocation>
        <location evidence="5">Cell membrane</location>
        <topology evidence="5">Peripheral membrane protein</topology>
        <orientation evidence="5">Cytoplasmic side</orientation>
    </subcellularLocation>
    <text evidence="5">Localizes to the Z ring in an FtsZ-dependent manner. Targeted to the membrane through a conserved C-terminal amphipathic helix.</text>
</comment>
<dbReference type="InterPro" id="IPR050696">
    <property type="entry name" value="FtsA/MreB"/>
</dbReference>
<dbReference type="Gene3D" id="3.30.420.40">
    <property type="match status" value="1"/>
</dbReference>
<dbReference type="FunFam" id="3.30.1490.110:FF:000001">
    <property type="entry name" value="Cell division protein FtsA"/>
    <property type="match status" value="1"/>
</dbReference>
<protein>
    <recommendedName>
        <fullName evidence="5 6">Cell division protein FtsA</fullName>
    </recommendedName>
</protein>
<dbReference type="RefSeq" id="WP_015470714.1">
    <property type="nucleotide sequence ID" value="NC_020813.1"/>
</dbReference>
<dbReference type="GO" id="GO:0009898">
    <property type="term" value="C:cytoplasmic side of plasma membrane"/>
    <property type="evidence" value="ECO:0007669"/>
    <property type="project" value="UniProtKB-UniRule"/>
</dbReference>
<dbReference type="PANTHER" id="PTHR32432">
    <property type="entry name" value="CELL DIVISION PROTEIN FTSA-RELATED"/>
    <property type="match status" value="1"/>
</dbReference>
<accession>M4VSN6</accession>
<evidence type="ECO:0000256" key="1">
    <source>
        <dbReference type="ARBA" id="ARBA00022475"/>
    </source>
</evidence>
<dbReference type="Proteomes" id="UP000012040">
    <property type="component" value="Chromosome"/>
</dbReference>
<name>M4VSN6_9BACT</name>
<dbReference type="PATRIC" id="fig|1184267.3.peg.2033"/>
<dbReference type="EMBL" id="CP003537">
    <property type="protein sequence ID" value="AGH96224.1"/>
    <property type="molecule type" value="Genomic_DNA"/>
</dbReference>
<dbReference type="NCBIfam" id="TIGR01174">
    <property type="entry name" value="ftsA"/>
    <property type="match status" value="1"/>
</dbReference>
<keyword evidence="1 5" id="KW-1003">Cell membrane</keyword>
<comment type="similarity">
    <text evidence="5 6">Belongs to the FtsA/MreB family.</text>
</comment>
<evidence type="ECO:0000256" key="2">
    <source>
        <dbReference type="ARBA" id="ARBA00022618"/>
    </source>
</evidence>
<sequence>MSTSNNGPVLASLDIGSSLVKLVYSVVGAPPRHDSHNMMKHQETPIDVVGVGLAPNTGTRHGVVVNIEATTESIRKAKEEAELMSGYSTNEVWVSVSGTHIQSFDSKGMVAIKNKEVTQHDVERVIEAAKAIMVPADRMVLHVIPREYKIDSQDGISDPIGMSGIRLEASVHIVTASQSAISNLTKCIEKAGFKVMGIVLDHLAASKAVLSEDEKNLGVCTVDIGGGSSKIVYFVNGSVAHTAVIPVGGSHFTNDISVGLRTPQYAAEELKKKYGSALASLVSDEDSVEVEGVGGRKSRTIPRKELAHIIEARAEECLGMIANNIRQSGLQPVLGSGIVVTGGTSSLDGIIEMGEFIFDIPVRRGFPRQVGGLKDVVKGGEFATSIGLLMHGLEQKREYYARARKESGAMFSGGNTNGSLDGFSSKLKKFFNDLF</sequence>
<dbReference type="GO" id="GO:0032153">
    <property type="term" value="C:cell division site"/>
    <property type="evidence" value="ECO:0007669"/>
    <property type="project" value="UniProtKB-UniRule"/>
</dbReference>
<evidence type="ECO:0000259" key="7">
    <source>
        <dbReference type="SMART" id="SM00842"/>
    </source>
</evidence>
<dbReference type="InterPro" id="IPR043129">
    <property type="entry name" value="ATPase_NBD"/>
</dbReference>
<evidence type="ECO:0000313" key="8">
    <source>
        <dbReference type="EMBL" id="AGH96224.1"/>
    </source>
</evidence>
<dbReference type="SUPFAM" id="SSF53067">
    <property type="entry name" value="Actin-like ATPase domain"/>
    <property type="match status" value="2"/>
</dbReference>
<evidence type="ECO:0000256" key="6">
    <source>
        <dbReference type="PIRNR" id="PIRNR003101"/>
    </source>
</evidence>
<feature type="domain" description="SHS2" evidence="7">
    <location>
        <begin position="10"/>
        <end position="209"/>
    </location>
</feature>
<dbReference type="InterPro" id="IPR003494">
    <property type="entry name" value="SHS2_FtsA"/>
</dbReference>